<proteinExistence type="predicted"/>
<dbReference type="Pfam" id="PF01636">
    <property type="entry name" value="APH"/>
    <property type="match status" value="1"/>
</dbReference>
<reference evidence="3" key="1">
    <citation type="submission" date="2016-10" db="EMBL/GenBank/DDBJ databases">
        <authorList>
            <person name="Varghese N."/>
            <person name="Submissions S."/>
        </authorList>
    </citation>
    <scope>NUCLEOTIDE SEQUENCE [LARGE SCALE GENOMIC DNA]</scope>
    <source>
        <strain evidence="3">BL9</strain>
    </source>
</reference>
<dbReference type="RefSeq" id="WP_090918650.1">
    <property type="nucleotide sequence ID" value="NZ_FMVM01000006.1"/>
</dbReference>
<dbReference type="InterPro" id="IPR002575">
    <property type="entry name" value="Aminoglycoside_PTrfase"/>
</dbReference>
<keyword evidence="2" id="KW-0808">Transferase</keyword>
<evidence type="ECO:0000259" key="1">
    <source>
        <dbReference type="Pfam" id="PF01636"/>
    </source>
</evidence>
<dbReference type="GO" id="GO:0016301">
    <property type="term" value="F:kinase activity"/>
    <property type="evidence" value="ECO:0007669"/>
    <property type="project" value="UniProtKB-KW"/>
</dbReference>
<dbReference type="SUPFAM" id="SSF56112">
    <property type="entry name" value="Protein kinase-like (PK-like)"/>
    <property type="match status" value="1"/>
</dbReference>
<dbReference type="PANTHER" id="PTHR21310">
    <property type="entry name" value="AMINOGLYCOSIDE PHOSPHOTRANSFERASE-RELATED-RELATED"/>
    <property type="match status" value="1"/>
</dbReference>
<keyword evidence="3" id="KW-1185">Reference proteome</keyword>
<name>A0A1G5GWS1_9BACL</name>
<sequence>MTTRIYFASNSLGHVSEPDLQRALDHFNLGELVHSHRTAEGVMGQTLLIQTTQGEFILKGNPLYNGQFQEEQFFVEQLAARTTIPVPVPYQIQEDTQLLGWSYVIMPKLPGNHLYDPVFQATLTSQDHKDITDVLAETLAELHHWKVPDAGEYDPVADKIMPFAGSYLDWLYGSIRHWLHDAEKYSVITDDDVSWVDEQLRQSESAFLVSTVHEFVMGDFKVENFLIQKTDPPASSWRISGLFDFTTAYFGDGTADLTKITARYLREDRPDLAARFLHHYRENVCADDAEKCKHFRSRLLIHLLYQRILWWGEAKATRQVTWEADLPFAPWAERYIEKVLSLLD</sequence>
<dbReference type="STRING" id="582692.SAMN05720606_10688"/>
<protein>
    <submittedName>
        <fullName evidence="2">Predicted kinase, aminoglycoside phosphotransferase (APT) family</fullName>
    </submittedName>
</protein>
<keyword evidence="2" id="KW-0418">Kinase</keyword>
<evidence type="ECO:0000313" key="3">
    <source>
        <dbReference type="Proteomes" id="UP000198538"/>
    </source>
</evidence>
<dbReference type="InterPro" id="IPR051678">
    <property type="entry name" value="AGP_Transferase"/>
</dbReference>
<dbReference type="InterPro" id="IPR011009">
    <property type="entry name" value="Kinase-like_dom_sf"/>
</dbReference>
<organism evidence="2 3">
    <name type="scientific">Paenibacillus polysaccharolyticus</name>
    <dbReference type="NCBI Taxonomy" id="582692"/>
    <lineage>
        <taxon>Bacteria</taxon>
        <taxon>Bacillati</taxon>
        <taxon>Bacillota</taxon>
        <taxon>Bacilli</taxon>
        <taxon>Bacillales</taxon>
        <taxon>Paenibacillaceae</taxon>
        <taxon>Paenibacillus</taxon>
    </lineage>
</organism>
<dbReference type="AlphaFoldDB" id="A0A1G5GWS1"/>
<dbReference type="Gene3D" id="3.30.200.20">
    <property type="entry name" value="Phosphorylase Kinase, domain 1"/>
    <property type="match status" value="1"/>
</dbReference>
<evidence type="ECO:0000313" key="2">
    <source>
        <dbReference type="EMBL" id="SCY56023.1"/>
    </source>
</evidence>
<feature type="domain" description="Aminoglycoside phosphotransferase" evidence="1">
    <location>
        <begin position="41"/>
        <end position="281"/>
    </location>
</feature>
<dbReference type="EMBL" id="FMVM01000006">
    <property type="protein sequence ID" value="SCY56023.1"/>
    <property type="molecule type" value="Genomic_DNA"/>
</dbReference>
<accession>A0A1G5GWS1</accession>
<dbReference type="Proteomes" id="UP000198538">
    <property type="component" value="Unassembled WGS sequence"/>
</dbReference>
<gene>
    <name evidence="2" type="ORF">SAMN05720606_10688</name>
</gene>
<dbReference type="Gene3D" id="3.90.1200.10">
    <property type="match status" value="1"/>
</dbReference>